<keyword evidence="3" id="KW-0863">Zinc-finger</keyword>
<evidence type="ECO:0000256" key="4">
    <source>
        <dbReference type="ARBA" id="ARBA00022833"/>
    </source>
</evidence>
<keyword evidence="1" id="KW-0963">Cytoplasm</keyword>
<evidence type="ECO:0000256" key="6">
    <source>
        <dbReference type="SAM" id="MobiDB-lite"/>
    </source>
</evidence>
<dbReference type="PANTHER" id="PTHR33823">
    <property type="entry name" value="RNA POLYMERASE-BINDING TRANSCRIPTION FACTOR DKSA-RELATED"/>
    <property type="match status" value="1"/>
</dbReference>
<feature type="region of interest" description="Disordered" evidence="6">
    <location>
        <begin position="34"/>
        <end position="55"/>
    </location>
</feature>
<dbReference type="Pfam" id="PF21157">
    <property type="entry name" value="DksA_N"/>
    <property type="match status" value="1"/>
</dbReference>
<dbReference type="SUPFAM" id="SSF109635">
    <property type="entry name" value="DnaK suppressor protein DksA, alpha-hairpin domain"/>
    <property type="match status" value="1"/>
</dbReference>
<dbReference type="Proteomes" id="UP000231637">
    <property type="component" value="Chromosome"/>
</dbReference>
<feature type="domain" description="Zinc finger DksA/TraR C4-type" evidence="7">
    <location>
        <begin position="81"/>
        <end position="116"/>
    </location>
</feature>
<gene>
    <name evidence="9" type="ORF">Ga0123462_0675</name>
</gene>
<evidence type="ECO:0000256" key="2">
    <source>
        <dbReference type="ARBA" id="ARBA00022723"/>
    </source>
</evidence>
<dbReference type="OrthoDB" id="5296290at2"/>
<dbReference type="KEGG" id="mfn:Ga0123462_0675"/>
<dbReference type="InterPro" id="IPR048489">
    <property type="entry name" value="DksA_N"/>
</dbReference>
<evidence type="ECO:0000259" key="8">
    <source>
        <dbReference type="Pfam" id="PF21157"/>
    </source>
</evidence>
<accession>A0A2K8L2J4</accession>
<feature type="domain" description="DnaK suppressor protein DksA N-terminal" evidence="8">
    <location>
        <begin position="7"/>
        <end position="78"/>
    </location>
</feature>
<evidence type="ECO:0000313" key="10">
    <source>
        <dbReference type="Proteomes" id="UP000231637"/>
    </source>
</evidence>
<reference evidence="9 10" key="1">
    <citation type="submission" date="2016-12" db="EMBL/GenBank/DDBJ databases">
        <title>Isolation and genomic insights into novel planktonic Zetaproteobacteria from stratified waters of the Chesapeake Bay.</title>
        <authorList>
            <person name="McAllister S.M."/>
            <person name="Kato S."/>
            <person name="Chan C.S."/>
            <person name="Chiu B.K."/>
            <person name="Field E.K."/>
        </authorList>
    </citation>
    <scope>NUCLEOTIDE SEQUENCE [LARGE SCALE GENOMIC DNA]</scope>
    <source>
        <strain evidence="9 10">CP-8</strain>
    </source>
</reference>
<dbReference type="InterPro" id="IPR020458">
    <property type="entry name" value="Znf_DskA_TraR_CS"/>
</dbReference>
<keyword evidence="4" id="KW-0862">Zinc</keyword>
<dbReference type="RefSeq" id="WP_100264993.1">
    <property type="nucleotide sequence ID" value="NZ_CP018800.1"/>
</dbReference>
<evidence type="ECO:0000256" key="5">
    <source>
        <dbReference type="PROSITE-ProRule" id="PRU00510"/>
    </source>
</evidence>
<evidence type="ECO:0000256" key="1">
    <source>
        <dbReference type="ARBA" id="ARBA00022490"/>
    </source>
</evidence>
<keyword evidence="2" id="KW-0479">Metal-binding</keyword>
<dbReference type="PROSITE" id="PS51128">
    <property type="entry name" value="ZF_DKSA_2"/>
    <property type="match status" value="1"/>
</dbReference>
<name>A0A2K8L2J4_9PROT</name>
<dbReference type="Pfam" id="PF01258">
    <property type="entry name" value="zf-dskA_traR"/>
    <property type="match status" value="1"/>
</dbReference>
<proteinExistence type="predicted"/>
<sequence>MALTKKQLAEFEKQLTEWKAELEVGQSVNVQAMTEQEQTSFPDPTDQASMETDRNFDLRIKDRERRLIKKIDQAITRIHDGEFGECESCGGDISVKRLHARPVTTLCIECKTAQEQEERTRLD</sequence>
<dbReference type="InterPro" id="IPR012784">
    <property type="entry name" value="DksA_RNA_pol-bd"/>
</dbReference>
<dbReference type="PANTHER" id="PTHR33823:SF2">
    <property type="entry name" value="RNA POLYMERASE-BINDING TRANSCRIPTION FACTOR DKSA"/>
    <property type="match status" value="1"/>
</dbReference>
<dbReference type="NCBIfam" id="TIGR02420">
    <property type="entry name" value="dksA"/>
    <property type="match status" value="1"/>
</dbReference>
<organism evidence="9 10">
    <name type="scientific">Mariprofundus ferrinatatus</name>
    <dbReference type="NCBI Taxonomy" id="1921087"/>
    <lineage>
        <taxon>Bacteria</taxon>
        <taxon>Pseudomonadati</taxon>
        <taxon>Pseudomonadota</taxon>
        <taxon>Candidatius Mariprofundia</taxon>
        <taxon>Mariprofundales</taxon>
        <taxon>Mariprofundaceae</taxon>
        <taxon>Mariprofundus</taxon>
    </lineage>
</organism>
<dbReference type="AlphaFoldDB" id="A0A2K8L2J4"/>
<protein>
    <submittedName>
        <fullName evidence="9">Transcriptional regulator, TraR/DksA family</fullName>
    </submittedName>
</protein>
<dbReference type="SUPFAM" id="SSF57716">
    <property type="entry name" value="Glucocorticoid receptor-like (DNA-binding domain)"/>
    <property type="match status" value="1"/>
</dbReference>
<dbReference type="EMBL" id="CP018800">
    <property type="protein sequence ID" value="ATX81545.1"/>
    <property type="molecule type" value="Genomic_DNA"/>
</dbReference>
<feature type="compositionally biased region" description="Polar residues" evidence="6">
    <location>
        <begin position="34"/>
        <end position="50"/>
    </location>
</feature>
<dbReference type="PROSITE" id="PS01102">
    <property type="entry name" value="ZF_DKSA_1"/>
    <property type="match status" value="1"/>
</dbReference>
<dbReference type="GO" id="GO:0008270">
    <property type="term" value="F:zinc ion binding"/>
    <property type="evidence" value="ECO:0007669"/>
    <property type="project" value="UniProtKB-KW"/>
</dbReference>
<dbReference type="InterPro" id="IPR037187">
    <property type="entry name" value="DnaK_N"/>
</dbReference>
<evidence type="ECO:0000313" key="9">
    <source>
        <dbReference type="EMBL" id="ATX81545.1"/>
    </source>
</evidence>
<evidence type="ECO:0000259" key="7">
    <source>
        <dbReference type="Pfam" id="PF01258"/>
    </source>
</evidence>
<keyword evidence="10" id="KW-1185">Reference proteome</keyword>
<feature type="zinc finger region" description="dksA C4-type" evidence="5">
    <location>
        <begin position="86"/>
        <end position="110"/>
    </location>
</feature>
<dbReference type="InterPro" id="IPR000962">
    <property type="entry name" value="Znf_DskA_TraR"/>
</dbReference>
<dbReference type="Gene3D" id="1.20.120.910">
    <property type="entry name" value="DksA, coiled-coil domain"/>
    <property type="match status" value="1"/>
</dbReference>
<evidence type="ECO:0000256" key="3">
    <source>
        <dbReference type="ARBA" id="ARBA00022771"/>
    </source>
</evidence>